<name>A0A0P6X4L6_9CHLR</name>
<evidence type="ECO:0000256" key="1">
    <source>
        <dbReference type="ARBA" id="ARBA00022722"/>
    </source>
</evidence>
<dbReference type="PROSITE" id="PS50830">
    <property type="entry name" value="TNASE_3"/>
    <property type="match status" value="1"/>
</dbReference>
<dbReference type="InterPro" id="IPR035437">
    <property type="entry name" value="SNase_OB-fold_sf"/>
</dbReference>
<dbReference type="Gene3D" id="2.40.50.90">
    <property type="match status" value="1"/>
</dbReference>
<dbReference type="PATRIC" id="fig|360411.5.peg.9"/>
<keyword evidence="3" id="KW-0378">Hydrolase</keyword>
<reference evidence="5 6" key="1">
    <citation type="submission" date="2015-07" db="EMBL/GenBank/DDBJ databases">
        <title>Draft genome of Bellilinea caldifistulae DSM 17877.</title>
        <authorList>
            <person name="Hemp J."/>
            <person name="Ward L.M."/>
            <person name="Pace L.A."/>
            <person name="Fischer W.W."/>
        </authorList>
    </citation>
    <scope>NUCLEOTIDE SEQUENCE [LARGE SCALE GENOMIC DNA]</scope>
    <source>
        <strain evidence="5 6">GOMI-1</strain>
    </source>
</reference>
<evidence type="ECO:0000256" key="3">
    <source>
        <dbReference type="ARBA" id="ARBA00022801"/>
    </source>
</evidence>
<evidence type="ECO:0000313" key="6">
    <source>
        <dbReference type="Proteomes" id="UP000050514"/>
    </source>
</evidence>
<dbReference type="PANTHER" id="PTHR12302:SF3">
    <property type="entry name" value="SERINE_THREONINE-PROTEIN KINASE 31"/>
    <property type="match status" value="1"/>
</dbReference>
<proteinExistence type="predicted"/>
<organism evidence="5 6">
    <name type="scientific">Bellilinea caldifistulae</name>
    <dbReference type="NCBI Taxonomy" id="360411"/>
    <lineage>
        <taxon>Bacteria</taxon>
        <taxon>Bacillati</taxon>
        <taxon>Chloroflexota</taxon>
        <taxon>Anaerolineae</taxon>
        <taxon>Anaerolineales</taxon>
        <taxon>Anaerolineaceae</taxon>
        <taxon>Bellilinea</taxon>
    </lineage>
</organism>
<evidence type="ECO:0000256" key="2">
    <source>
        <dbReference type="ARBA" id="ARBA00022759"/>
    </source>
</evidence>
<dbReference type="GO" id="GO:0016787">
    <property type="term" value="F:hydrolase activity"/>
    <property type="evidence" value="ECO:0007669"/>
    <property type="project" value="UniProtKB-KW"/>
</dbReference>
<accession>A0A0P6X4L6</accession>
<dbReference type="Proteomes" id="UP000050514">
    <property type="component" value="Unassembled WGS sequence"/>
</dbReference>
<dbReference type="STRING" id="360411.AC812_04590"/>
<protein>
    <recommendedName>
        <fullName evidence="4">TNase-like domain-containing protein</fullName>
    </recommendedName>
</protein>
<comment type="caution">
    <text evidence="5">The sequence shown here is derived from an EMBL/GenBank/DDBJ whole genome shotgun (WGS) entry which is preliminary data.</text>
</comment>
<dbReference type="InterPro" id="IPR016071">
    <property type="entry name" value="Staphylococal_nuclease_OB-fold"/>
</dbReference>
<dbReference type="AlphaFoldDB" id="A0A0P6X4L6"/>
<dbReference type="EMBL" id="LGHJ01000011">
    <property type="protein sequence ID" value="KPL76604.1"/>
    <property type="molecule type" value="Genomic_DNA"/>
</dbReference>
<feature type="domain" description="TNase-like" evidence="4">
    <location>
        <begin position="9"/>
        <end position="134"/>
    </location>
</feature>
<dbReference type="Pfam" id="PF00565">
    <property type="entry name" value="SNase"/>
    <property type="match status" value="1"/>
</dbReference>
<dbReference type="PANTHER" id="PTHR12302">
    <property type="entry name" value="EBNA2 BINDING PROTEIN P100"/>
    <property type="match status" value="1"/>
</dbReference>
<dbReference type="GO" id="GO:0004519">
    <property type="term" value="F:endonuclease activity"/>
    <property type="evidence" value="ECO:0007669"/>
    <property type="project" value="UniProtKB-KW"/>
</dbReference>
<keyword evidence="1" id="KW-0540">Nuclease</keyword>
<sequence>MNCVPQNTKRETGTVTRVIDGDTIDVRIGNQTFRVRYIGIDTPERGDFYFYQSTEANRRLVEGKKVTLVKDVSEVDRYDRLLRYVFVGDVFVNHELVRQGYAYAYTYPPDVACADIFVAAQRAARELERGLWKPTPTYAPPPAVLPPAGVSSGNCHPSYPGVCIPPPPPDLDCKDIPFRRFKVLPPDPHRFDGDNDGIGCESN</sequence>
<gene>
    <name evidence="5" type="ORF">AC812_04590</name>
</gene>
<dbReference type="SUPFAM" id="SSF50199">
    <property type="entry name" value="Staphylococcal nuclease"/>
    <property type="match status" value="1"/>
</dbReference>
<dbReference type="SMART" id="SM00318">
    <property type="entry name" value="SNc"/>
    <property type="match status" value="1"/>
</dbReference>
<keyword evidence="2" id="KW-0255">Endonuclease</keyword>
<evidence type="ECO:0000259" key="4">
    <source>
        <dbReference type="PROSITE" id="PS50830"/>
    </source>
</evidence>
<evidence type="ECO:0000313" key="5">
    <source>
        <dbReference type="EMBL" id="KPL76604.1"/>
    </source>
</evidence>
<keyword evidence="6" id="KW-1185">Reference proteome</keyword>